<accession>A0A9D3XMW7</accession>
<name>A0A9D3XMW7_9SAUR</name>
<dbReference type="EMBL" id="JAHDVG010000467">
    <property type="protein sequence ID" value="KAH1182406.1"/>
    <property type="molecule type" value="Genomic_DNA"/>
</dbReference>
<organism evidence="1 2">
    <name type="scientific">Mauremys mutica</name>
    <name type="common">yellowpond turtle</name>
    <dbReference type="NCBI Taxonomy" id="74926"/>
    <lineage>
        <taxon>Eukaryota</taxon>
        <taxon>Metazoa</taxon>
        <taxon>Chordata</taxon>
        <taxon>Craniata</taxon>
        <taxon>Vertebrata</taxon>
        <taxon>Euteleostomi</taxon>
        <taxon>Archelosauria</taxon>
        <taxon>Testudinata</taxon>
        <taxon>Testudines</taxon>
        <taxon>Cryptodira</taxon>
        <taxon>Durocryptodira</taxon>
        <taxon>Testudinoidea</taxon>
        <taxon>Geoemydidae</taxon>
        <taxon>Geoemydinae</taxon>
        <taxon>Mauremys</taxon>
    </lineage>
</organism>
<evidence type="ECO:0000313" key="2">
    <source>
        <dbReference type="Proteomes" id="UP000827986"/>
    </source>
</evidence>
<comment type="caution">
    <text evidence="1">The sequence shown here is derived from an EMBL/GenBank/DDBJ whole genome shotgun (WGS) entry which is preliminary data.</text>
</comment>
<sequence>MPLRRIKKNYSVRRGTSRTTGPAVSLGIATATELLLSGWPITDLPLGQWQKISAALGPLLADLFLPSLEAAPRPRLQLECSTLAGCAQPTCPPSCRDQASLRAHALCTMTAQLAKSTDPTIATCSGVEKAWFPGSLLPTNPTALGVVVSIILPEE</sequence>
<dbReference type="AlphaFoldDB" id="A0A9D3XMW7"/>
<dbReference type="Proteomes" id="UP000827986">
    <property type="component" value="Unassembled WGS sequence"/>
</dbReference>
<evidence type="ECO:0000313" key="1">
    <source>
        <dbReference type="EMBL" id="KAH1182406.1"/>
    </source>
</evidence>
<keyword evidence="2" id="KW-1185">Reference proteome</keyword>
<reference evidence="1" key="1">
    <citation type="submission" date="2021-09" db="EMBL/GenBank/DDBJ databases">
        <title>The genome of Mauremys mutica provides insights into the evolution of semi-aquatic lifestyle.</title>
        <authorList>
            <person name="Gong S."/>
            <person name="Gao Y."/>
        </authorList>
    </citation>
    <scope>NUCLEOTIDE SEQUENCE</scope>
    <source>
        <strain evidence="1">MM-2020</strain>
        <tissue evidence="1">Muscle</tissue>
    </source>
</reference>
<protein>
    <submittedName>
        <fullName evidence="1">Uncharacterized protein</fullName>
    </submittedName>
</protein>
<proteinExistence type="predicted"/>
<gene>
    <name evidence="1" type="ORF">KIL84_010160</name>
</gene>